<comment type="similarity">
    <text evidence="1">Belongs to the ATP-dependent AMP-binding enzyme family.</text>
</comment>
<dbReference type="InterPro" id="IPR025110">
    <property type="entry name" value="AMP-bd_C"/>
</dbReference>
<evidence type="ECO:0000313" key="8">
    <source>
        <dbReference type="EMBL" id="EWY39219.1"/>
    </source>
</evidence>
<feature type="domain" description="AMP-dependent synthetase/ligase" evidence="6">
    <location>
        <begin position="25"/>
        <end position="364"/>
    </location>
</feature>
<dbReference type="PATRIC" id="fig|1385369.3.peg.3743"/>
<dbReference type="SUPFAM" id="SSF56801">
    <property type="entry name" value="Acetyl-CoA synthetase-like"/>
    <property type="match status" value="1"/>
</dbReference>
<protein>
    <recommendedName>
        <fullName evidence="5">3-methylmercaptopropionyl-CoA ligase</fullName>
        <ecNumber evidence="4">6.2.1.44</ecNumber>
    </recommendedName>
</protein>
<evidence type="ECO:0000259" key="7">
    <source>
        <dbReference type="Pfam" id="PF13193"/>
    </source>
</evidence>
<dbReference type="Proteomes" id="UP000019486">
    <property type="component" value="Unassembled WGS sequence"/>
</dbReference>
<dbReference type="CDD" id="cd05941">
    <property type="entry name" value="MCS"/>
    <property type="match status" value="1"/>
</dbReference>
<dbReference type="GO" id="GO:0006631">
    <property type="term" value="P:fatty acid metabolic process"/>
    <property type="evidence" value="ECO:0007669"/>
    <property type="project" value="TreeGrafter"/>
</dbReference>
<dbReference type="Gene3D" id="3.40.50.12780">
    <property type="entry name" value="N-terminal domain of ligase-like"/>
    <property type="match status" value="1"/>
</dbReference>
<dbReference type="InterPro" id="IPR000873">
    <property type="entry name" value="AMP-dep_synth/lig_dom"/>
</dbReference>
<dbReference type="Gene3D" id="3.30.300.30">
    <property type="match status" value="1"/>
</dbReference>
<evidence type="ECO:0000256" key="3">
    <source>
        <dbReference type="ARBA" id="ARBA00051915"/>
    </source>
</evidence>
<dbReference type="EC" id="6.2.1.44" evidence="4"/>
<dbReference type="InterPro" id="IPR042099">
    <property type="entry name" value="ANL_N_sf"/>
</dbReference>
<proteinExistence type="inferred from homology"/>
<dbReference type="InterPro" id="IPR045851">
    <property type="entry name" value="AMP-bd_C_sf"/>
</dbReference>
<keyword evidence="9" id="KW-1185">Reference proteome</keyword>
<gene>
    <name evidence="8" type="ORF">N825_07780</name>
</gene>
<evidence type="ECO:0000313" key="9">
    <source>
        <dbReference type="Proteomes" id="UP000019486"/>
    </source>
</evidence>
<dbReference type="STRING" id="1385369.N825_07780"/>
<evidence type="ECO:0000256" key="2">
    <source>
        <dbReference type="ARBA" id="ARBA00022598"/>
    </source>
</evidence>
<dbReference type="Pfam" id="PF00501">
    <property type="entry name" value="AMP-binding"/>
    <property type="match status" value="1"/>
</dbReference>
<dbReference type="InterPro" id="IPR020845">
    <property type="entry name" value="AMP-binding_CS"/>
</dbReference>
<evidence type="ECO:0000256" key="1">
    <source>
        <dbReference type="ARBA" id="ARBA00006432"/>
    </source>
</evidence>
<feature type="domain" description="AMP-binding enzyme C-terminal" evidence="7">
    <location>
        <begin position="415"/>
        <end position="491"/>
    </location>
</feature>
<evidence type="ECO:0000259" key="6">
    <source>
        <dbReference type="Pfam" id="PF00501"/>
    </source>
</evidence>
<dbReference type="FunFam" id="3.30.300.30:FF:000008">
    <property type="entry name" value="2,3-dihydroxybenzoate-AMP ligase"/>
    <property type="match status" value="1"/>
</dbReference>
<dbReference type="RefSeq" id="WP_037455069.1">
    <property type="nucleotide sequence ID" value="NZ_AVFL01000013.1"/>
</dbReference>
<organism evidence="8 9">
    <name type="scientific">Skermanella stibiiresistens SB22</name>
    <dbReference type="NCBI Taxonomy" id="1385369"/>
    <lineage>
        <taxon>Bacteria</taxon>
        <taxon>Pseudomonadati</taxon>
        <taxon>Pseudomonadota</taxon>
        <taxon>Alphaproteobacteria</taxon>
        <taxon>Rhodospirillales</taxon>
        <taxon>Azospirillaceae</taxon>
        <taxon>Skermanella</taxon>
    </lineage>
</organism>
<sequence>MSDNLYDLFESRFPADLSSPFIETGDGRIHSYADLREVSGRYARLLTDLGVRKGDRVAVQVEKSPEAIFLYLACVRAGAAYLPLNTAYTKAEVAYFVGDAEPTVVVCRPESEAVAMEVASKAGVAHVLTLGQADDGSLPERARGLDGDYPTVPATADDLAAILYTSGTTGRSKGAMMSHRNLGSNALALHRIWGWRAGDTLLHALPIFHTHGLFVATNCVLLNGSSMLFLPKFDLDQVVALLPRATVFMGVPTFYTRLLSDPRLTPDLCRTMRLFISGSAPLLADTHREFQERTGHPILERYGMTETGMNTSNPLDGDRVPGTVGFPLPDVELRVVDEKTGEPLGTDEIGIIEVKGPNVFGGYWRMPEKTKSEFRADGFFITGDVGKIDGRGYVHIVGRAKDLIISGGFNVYPKEVESVIDAIDGVVESAVVGVPHPDFGEAVVAVVMRRPGRDDLTPERVAAVCKEELANYKTPKRIFFIDELPRNAMGKVQKNLLRDEHKGLFAG</sequence>
<dbReference type="PANTHER" id="PTHR43201:SF8">
    <property type="entry name" value="ACYL-COA SYNTHETASE FAMILY MEMBER 3"/>
    <property type="match status" value="1"/>
</dbReference>
<dbReference type="OrthoDB" id="9803968at2"/>
<name>W9GZJ9_9PROT</name>
<comment type="caution">
    <text evidence="8">The sequence shown here is derived from an EMBL/GenBank/DDBJ whole genome shotgun (WGS) entry which is preliminary data.</text>
</comment>
<accession>W9GZJ9</accession>
<evidence type="ECO:0000256" key="4">
    <source>
        <dbReference type="ARBA" id="ARBA00066616"/>
    </source>
</evidence>
<evidence type="ECO:0000256" key="5">
    <source>
        <dbReference type="ARBA" id="ARBA00067668"/>
    </source>
</evidence>
<reference evidence="8 9" key="1">
    <citation type="submission" date="2013-08" db="EMBL/GenBank/DDBJ databases">
        <title>The genome sequence of Skermanella stibiiresistens.</title>
        <authorList>
            <person name="Zhu W."/>
            <person name="Wang G."/>
        </authorList>
    </citation>
    <scope>NUCLEOTIDE SEQUENCE [LARGE SCALE GENOMIC DNA]</scope>
    <source>
        <strain evidence="8 9">SB22</strain>
    </source>
</reference>
<dbReference type="EMBL" id="AVFL01000013">
    <property type="protein sequence ID" value="EWY39219.1"/>
    <property type="molecule type" value="Genomic_DNA"/>
</dbReference>
<comment type="catalytic activity">
    <reaction evidence="3">
        <text>3-(methylsulfanyl)propanoate + ATP + CoA = 3-(methylsulfanyl)propanoyl-CoA + AMP + diphosphate</text>
        <dbReference type="Rhea" id="RHEA:43052"/>
        <dbReference type="ChEBI" id="CHEBI:30616"/>
        <dbReference type="ChEBI" id="CHEBI:33019"/>
        <dbReference type="ChEBI" id="CHEBI:49016"/>
        <dbReference type="ChEBI" id="CHEBI:57287"/>
        <dbReference type="ChEBI" id="CHEBI:82815"/>
        <dbReference type="ChEBI" id="CHEBI:456215"/>
        <dbReference type="EC" id="6.2.1.44"/>
    </reaction>
    <physiologicalReaction direction="left-to-right" evidence="3">
        <dbReference type="Rhea" id="RHEA:43053"/>
    </physiologicalReaction>
</comment>
<dbReference type="NCBIfam" id="NF005702">
    <property type="entry name" value="PRK07514.1"/>
    <property type="match status" value="1"/>
</dbReference>
<keyword evidence="2" id="KW-0436">Ligase</keyword>
<dbReference type="AlphaFoldDB" id="W9GZJ9"/>
<dbReference type="Pfam" id="PF13193">
    <property type="entry name" value="AMP-binding_C"/>
    <property type="match status" value="1"/>
</dbReference>
<dbReference type="GO" id="GO:0031956">
    <property type="term" value="F:medium-chain fatty acid-CoA ligase activity"/>
    <property type="evidence" value="ECO:0007669"/>
    <property type="project" value="TreeGrafter"/>
</dbReference>
<dbReference type="PANTHER" id="PTHR43201">
    <property type="entry name" value="ACYL-COA SYNTHETASE"/>
    <property type="match status" value="1"/>
</dbReference>
<dbReference type="PROSITE" id="PS00455">
    <property type="entry name" value="AMP_BINDING"/>
    <property type="match status" value="1"/>
</dbReference>